<dbReference type="AlphaFoldDB" id="A0A9W9M295"/>
<evidence type="ECO:0000313" key="4">
    <source>
        <dbReference type="Proteomes" id="UP001150942"/>
    </source>
</evidence>
<dbReference type="InterPro" id="IPR011598">
    <property type="entry name" value="bHLH_dom"/>
</dbReference>
<evidence type="ECO:0000313" key="3">
    <source>
        <dbReference type="EMBL" id="KAJ5186520.1"/>
    </source>
</evidence>
<feature type="domain" description="BHLH" evidence="2">
    <location>
        <begin position="52"/>
        <end position="107"/>
    </location>
</feature>
<dbReference type="EMBL" id="JAPQKQ010000008">
    <property type="protein sequence ID" value="KAJ5186520.1"/>
    <property type="molecule type" value="Genomic_DNA"/>
</dbReference>
<dbReference type="PROSITE" id="PS50888">
    <property type="entry name" value="BHLH"/>
    <property type="match status" value="1"/>
</dbReference>
<reference evidence="3" key="1">
    <citation type="submission" date="2022-11" db="EMBL/GenBank/DDBJ databases">
        <authorList>
            <person name="Petersen C."/>
        </authorList>
    </citation>
    <scope>NUCLEOTIDE SEQUENCE</scope>
    <source>
        <strain evidence="3">IBT 20477</strain>
    </source>
</reference>
<proteinExistence type="predicted"/>
<name>A0A9W9M295_9EURO</name>
<protein>
    <recommendedName>
        <fullName evidence="2">BHLH domain-containing protein</fullName>
    </recommendedName>
</protein>
<feature type="compositionally biased region" description="Polar residues" evidence="1">
    <location>
        <begin position="1"/>
        <end position="11"/>
    </location>
</feature>
<evidence type="ECO:0000259" key="2">
    <source>
        <dbReference type="PROSITE" id="PS50888"/>
    </source>
</evidence>
<dbReference type="Gene3D" id="4.10.280.10">
    <property type="entry name" value="Helix-loop-helix DNA-binding domain"/>
    <property type="match status" value="1"/>
</dbReference>
<feature type="compositionally biased region" description="Basic and acidic residues" evidence="1">
    <location>
        <begin position="51"/>
        <end position="64"/>
    </location>
</feature>
<organism evidence="3 4">
    <name type="scientific">Penicillium cf. viridicatum</name>
    <dbReference type="NCBI Taxonomy" id="2972119"/>
    <lineage>
        <taxon>Eukaryota</taxon>
        <taxon>Fungi</taxon>
        <taxon>Dikarya</taxon>
        <taxon>Ascomycota</taxon>
        <taxon>Pezizomycotina</taxon>
        <taxon>Eurotiomycetes</taxon>
        <taxon>Eurotiomycetidae</taxon>
        <taxon>Eurotiales</taxon>
        <taxon>Aspergillaceae</taxon>
        <taxon>Penicillium</taxon>
    </lineage>
</organism>
<dbReference type="Proteomes" id="UP001150942">
    <property type="component" value="Unassembled WGS sequence"/>
</dbReference>
<accession>A0A9W9M295</accession>
<feature type="region of interest" description="Disordered" evidence="1">
    <location>
        <begin position="40"/>
        <end position="64"/>
    </location>
</feature>
<dbReference type="OrthoDB" id="4289261at2759"/>
<reference evidence="3" key="2">
    <citation type="journal article" date="2023" name="IMA Fungus">
        <title>Comparative genomic study of the Penicillium genus elucidates a diverse pangenome and 15 lateral gene transfer events.</title>
        <authorList>
            <person name="Petersen C."/>
            <person name="Sorensen T."/>
            <person name="Nielsen M.R."/>
            <person name="Sondergaard T.E."/>
            <person name="Sorensen J.L."/>
            <person name="Fitzpatrick D.A."/>
            <person name="Frisvad J.C."/>
            <person name="Nielsen K.L."/>
        </authorList>
    </citation>
    <scope>NUCLEOTIDE SEQUENCE</scope>
    <source>
        <strain evidence="3">IBT 20477</strain>
    </source>
</reference>
<feature type="region of interest" description="Disordered" evidence="1">
    <location>
        <begin position="1"/>
        <end position="26"/>
    </location>
</feature>
<keyword evidence="4" id="KW-1185">Reference proteome</keyword>
<dbReference type="InterPro" id="IPR036638">
    <property type="entry name" value="HLH_DNA-bd_sf"/>
</dbReference>
<dbReference type="GO" id="GO:0046983">
    <property type="term" value="F:protein dimerization activity"/>
    <property type="evidence" value="ECO:0007669"/>
    <property type="project" value="InterPro"/>
</dbReference>
<comment type="caution">
    <text evidence="3">The sequence shown here is derived from an EMBL/GenBank/DDBJ whole genome shotgun (WGS) entry which is preliminary data.</text>
</comment>
<gene>
    <name evidence="3" type="ORF">N7449_011284</name>
</gene>
<sequence length="146" mass="16216">MAHVHTNTQPTRADAGQMRSSYPLNRKRQLVEIRPKAGGSLLIMTNPNSTDTRRRQHADAQKCQRDRMKAALGQIERIMRMGGEGNDGTSGTKAELLETAVEYIQHLQKQVEELRELGHGGHATLDVDVQRCAGCQNQIRGSMSVI</sequence>
<dbReference type="SUPFAM" id="SSF47459">
    <property type="entry name" value="HLH, helix-loop-helix DNA-binding domain"/>
    <property type="match status" value="1"/>
</dbReference>
<dbReference type="Pfam" id="PF00010">
    <property type="entry name" value="HLH"/>
    <property type="match status" value="1"/>
</dbReference>
<evidence type="ECO:0000256" key="1">
    <source>
        <dbReference type="SAM" id="MobiDB-lite"/>
    </source>
</evidence>